<proteinExistence type="predicted"/>
<dbReference type="InterPro" id="IPR055170">
    <property type="entry name" value="GFO_IDH_MocA-like_dom"/>
</dbReference>
<feature type="domain" description="Gfo/Idh/MocA-like oxidoreductase N-terminal" evidence="2">
    <location>
        <begin position="3"/>
        <end position="116"/>
    </location>
</feature>
<feature type="region of interest" description="Disordered" evidence="1">
    <location>
        <begin position="209"/>
        <end position="228"/>
    </location>
</feature>
<gene>
    <name evidence="4" type="ORF">Sipo8835_23840</name>
</gene>
<dbReference type="GO" id="GO:0000166">
    <property type="term" value="F:nucleotide binding"/>
    <property type="evidence" value="ECO:0007669"/>
    <property type="project" value="InterPro"/>
</dbReference>
<dbReference type="SUPFAM" id="SSF51735">
    <property type="entry name" value="NAD(P)-binding Rossmann-fold domains"/>
    <property type="match status" value="1"/>
</dbReference>
<reference evidence="4 5" key="1">
    <citation type="submission" date="2019-03" db="EMBL/GenBank/DDBJ databases">
        <title>Comparative genomic analyses of the sweetpotato soil rot pathogen, Streptomyces ipomoeae.</title>
        <authorList>
            <person name="Ruschel Soares N."/>
            <person name="Badger J.H."/>
            <person name="Huguet-Tapia J.C."/>
            <person name="Clark C.A."/>
            <person name="Pettis G.S."/>
        </authorList>
    </citation>
    <scope>NUCLEOTIDE SEQUENCE [LARGE SCALE GENOMIC DNA]</scope>
    <source>
        <strain evidence="4 5">88-35</strain>
    </source>
</reference>
<organism evidence="4 5">
    <name type="scientific">Streptomyces ipomoeae</name>
    <dbReference type="NCBI Taxonomy" id="103232"/>
    <lineage>
        <taxon>Bacteria</taxon>
        <taxon>Bacillati</taxon>
        <taxon>Actinomycetota</taxon>
        <taxon>Actinomycetes</taxon>
        <taxon>Kitasatosporales</taxon>
        <taxon>Streptomycetaceae</taxon>
        <taxon>Streptomyces</taxon>
    </lineage>
</organism>
<dbReference type="InterPro" id="IPR000683">
    <property type="entry name" value="Gfo/Idh/MocA-like_OxRdtase_N"/>
</dbReference>
<evidence type="ECO:0000256" key="1">
    <source>
        <dbReference type="SAM" id="MobiDB-lite"/>
    </source>
</evidence>
<dbReference type="AlphaFoldDB" id="A0AAE8W1I8"/>
<dbReference type="InterPro" id="IPR036291">
    <property type="entry name" value="NAD(P)-bd_dom_sf"/>
</dbReference>
<accession>A0AAE8W1I8</accession>
<sequence>MSVRVAVVGLGWAGRTIWLPRLAAHPAFEVTALVEPDPTPEHGTYGVPILGDADDLTPDLADLAVVAVPNHAHAPVAGKLLHKGIPVYLEKPVCLTTGEADRLAEAERAGGAVLLAGSAARHRADIQAVRRLLDSLGEIRHVNLSWVRARGVPGGLGWFTRRSLAGGGVLVDLGWHLLDTLSLLLGPVTFEQVGATVSADHVTGRTWRAGWRGDEPEAGTPGRDTAPGCDVEDTARAFLVTATGISVSLHTCWASHAPVDVTTVEVHGSAGTAVLRCTFGFSPNRVQAPTLTLTRDGHSSAVPLPDEPLGTEYDRQVDALPGELADPAARGRSVRAARRTVGLIERIYDAARGAVPAAGGAVTAPVPGGAGTITVEDAPWREPTWTAG</sequence>
<dbReference type="RefSeq" id="WP_141583638.1">
    <property type="nucleotide sequence ID" value="NZ_SPAY01000220.1"/>
</dbReference>
<dbReference type="InterPro" id="IPR051450">
    <property type="entry name" value="Gfo/Idh/MocA_Oxidoreductases"/>
</dbReference>
<dbReference type="EMBL" id="SPAZ01000194">
    <property type="protein sequence ID" value="TQE30361.1"/>
    <property type="molecule type" value="Genomic_DNA"/>
</dbReference>
<name>A0AAE8W1I8_9ACTN</name>
<dbReference type="Proteomes" id="UP000318720">
    <property type="component" value="Unassembled WGS sequence"/>
</dbReference>
<dbReference type="PANTHER" id="PTHR43377">
    <property type="entry name" value="BILIVERDIN REDUCTASE A"/>
    <property type="match status" value="1"/>
</dbReference>
<dbReference type="SUPFAM" id="SSF55347">
    <property type="entry name" value="Glyceraldehyde-3-phosphate dehydrogenase-like, C-terminal domain"/>
    <property type="match status" value="1"/>
</dbReference>
<evidence type="ECO:0000259" key="3">
    <source>
        <dbReference type="Pfam" id="PF22725"/>
    </source>
</evidence>
<protein>
    <submittedName>
        <fullName evidence="4">Gfo/Idh/MocA family oxidoreductase</fullName>
    </submittedName>
</protein>
<dbReference type="Pfam" id="PF22725">
    <property type="entry name" value="GFO_IDH_MocA_C3"/>
    <property type="match status" value="1"/>
</dbReference>
<dbReference type="Gene3D" id="3.40.50.720">
    <property type="entry name" value="NAD(P)-binding Rossmann-like Domain"/>
    <property type="match status" value="1"/>
</dbReference>
<comment type="caution">
    <text evidence="4">The sequence shown here is derived from an EMBL/GenBank/DDBJ whole genome shotgun (WGS) entry which is preliminary data.</text>
</comment>
<evidence type="ECO:0000313" key="5">
    <source>
        <dbReference type="Proteomes" id="UP000318720"/>
    </source>
</evidence>
<dbReference type="PANTHER" id="PTHR43377:SF1">
    <property type="entry name" value="BILIVERDIN REDUCTASE A"/>
    <property type="match status" value="1"/>
</dbReference>
<evidence type="ECO:0000259" key="2">
    <source>
        <dbReference type="Pfam" id="PF01408"/>
    </source>
</evidence>
<evidence type="ECO:0000313" key="4">
    <source>
        <dbReference type="EMBL" id="TQE30361.1"/>
    </source>
</evidence>
<dbReference type="Pfam" id="PF01408">
    <property type="entry name" value="GFO_IDH_MocA"/>
    <property type="match status" value="1"/>
</dbReference>
<dbReference type="Gene3D" id="3.30.360.10">
    <property type="entry name" value="Dihydrodipicolinate Reductase, domain 2"/>
    <property type="match status" value="1"/>
</dbReference>
<feature type="domain" description="GFO/IDH/MocA-like oxidoreductase" evidence="3">
    <location>
        <begin position="127"/>
        <end position="273"/>
    </location>
</feature>